<reference evidence="2 3" key="1">
    <citation type="submission" date="2015-09" db="EMBL/GenBank/DDBJ databases">
        <title>Draft genome of the scarab beetle Oryctes borbonicus.</title>
        <authorList>
            <person name="Meyer J.M."/>
            <person name="Markov G.V."/>
            <person name="Baskaran P."/>
            <person name="Herrmann M."/>
            <person name="Sommer R.J."/>
            <person name="Roedelsperger C."/>
        </authorList>
    </citation>
    <scope>NUCLEOTIDE SEQUENCE [LARGE SCALE GENOMIC DNA]</scope>
    <source>
        <strain evidence="2">OB123</strain>
        <tissue evidence="2">Whole animal</tissue>
    </source>
</reference>
<accession>A0A0T6BCC8</accession>
<proteinExistence type="predicted"/>
<feature type="non-terminal residue" evidence="2">
    <location>
        <position position="351"/>
    </location>
</feature>
<evidence type="ECO:0000256" key="1">
    <source>
        <dbReference type="SAM" id="MobiDB-lite"/>
    </source>
</evidence>
<feature type="region of interest" description="Disordered" evidence="1">
    <location>
        <begin position="16"/>
        <end position="69"/>
    </location>
</feature>
<feature type="compositionally biased region" description="Basic and acidic residues" evidence="1">
    <location>
        <begin position="36"/>
        <end position="49"/>
    </location>
</feature>
<sequence>MRILYMNQKRNVPERLVSIAGDGSQSDNEEGVTEAISDHDEAEEKEKTDQSQQTTPTTPPADSDASISSQRYILETLSMTTVTERQMVKEIEDRKSSPTLNIPPGGSPISGILKGGRLWKQAGEMNNQVKVPDLQQTIESNITSDEESGSRRSVRFIESKVLNQRDVCDGAPEKITDEETKSAENQSNKGQQPEQQQSNSNNPTSAESTEMMLTFKLGNHVLISNNSLKPNSAVRQLFPCTKPLGTKVGDDDSSSVHQYLVTAESLKAFEEAKRSKLPQIIQSGETDDSIRIFGILCDNLYELKSNSSPIFSENFVYGIIPLPLLLIGIQKEFITQRSKLSLIYIKNIYGM</sequence>
<dbReference type="EMBL" id="LJIG01001946">
    <property type="protein sequence ID" value="KRT84994.1"/>
    <property type="molecule type" value="Genomic_DNA"/>
</dbReference>
<gene>
    <name evidence="2" type="ORF">AMK59_1488</name>
</gene>
<feature type="compositionally biased region" description="Low complexity" evidence="1">
    <location>
        <begin position="50"/>
        <end position="66"/>
    </location>
</feature>
<protein>
    <submittedName>
        <fullName evidence="2">Uncharacterized protein</fullName>
    </submittedName>
</protein>
<keyword evidence="3" id="KW-1185">Reference proteome</keyword>
<dbReference type="AlphaFoldDB" id="A0A0T6BCC8"/>
<evidence type="ECO:0000313" key="2">
    <source>
        <dbReference type="EMBL" id="KRT84994.1"/>
    </source>
</evidence>
<dbReference type="OrthoDB" id="8197931at2759"/>
<feature type="region of interest" description="Disordered" evidence="1">
    <location>
        <begin position="178"/>
        <end position="207"/>
    </location>
</feature>
<evidence type="ECO:0000313" key="3">
    <source>
        <dbReference type="Proteomes" id="UP000051574"/>
    </source>
</evidence>
<feature type="compositionally biased region" description="Low complexity" evidence="1">
    <location>
        <begin position="185"/>
        <end position="202"/>
    </location>
</feature>
<organism evidence="2 3">
    <name type="scientific">Oryctes borbonicus</name>
    <dbReference type="NCBI Taxonomy" id="1629725"/>
    <lineage>
        <taxon>Eukaryota</taxon>
        <taxon>Metazoa</taxon>
        <taxon>Ecdysozoa</taxon>
        <taxon>Arthropoda</taxon>
        <taxon>Hexapoda</taxon>
        <taxon>Insecta</taxon>
        <taxon>Pterygota</taxon>
        <taxon>Neoptera</taxon>
        <taxon>Endopterygota</taxon>
        <taxon>Coleoptera</taxon>
        <taxon>Polyphaga</taxon>
        <taxon>Scarabaeiformia</taxon>
        <taxon>Scarabaeidae</taxon>
        <taxon>Dynastinae</taxon>
        <taxon>Oryctes</taxon>
    </lineage>
</organism>
<dbReference type="Proteomes" id="UP000051574">
    <property type="component" value="Unassembled WGS sequence"/>
</dbReference>
<comment type="caution">
    <text evidence="2">The sequence shown here is derived from an EMBL/GenBank/DDBJ whole genome shotgun (WGS) entry which is preliminary data.</text>
</comment>
<name>A0A0T6BCC8_9SCAR</name>